<dbReference type="AlphaFoldDB" id="A0A840RCI0"/>
<dbReference type="Proteomes" id="UP000543030">
    <property type="component" value="Unassembled WGS sequence"/>
</dbReference>
<name>A0A840RCI0_9NEIS</name>
<reference evidence="1 2" key="1">
    <citation type="submission" date="2020-08" db="EMBL/GenBank/DDBJ databases">
        <title>Genomic Encyclopedia of Type Strains, Phase IV (KMG-IV): sequencing the most valuable type-strain genomes for metagenomic binning, comparative biology and taxonomic classification.</title>
        <authorList>
            <person name="Goeker M."/>
        </authorList>
    </citation>
    <scope>NUCLEOTIDE SEQUENCE [LARGE SCALE GENOMIC DNA]</scope>
    <source>
        <strain evidence="1 2">DSM 18233</strain>
    </source>
</reference>
<evidence type="ECO:0000313" key="2">
    <source>
        <dbReference type="Proteomes" id="UP000543030"/>
    </source>
</evidence>
<protein>
    <submittedName>
        <fullName evidence="1">Uncharacterized protein</fullName>
    </submittedName>
</protein>
<gene>
    <name evidence="1" type="ORF">HNQ50_001379</name>
</gene>
<sequence>MTEFHHLYVKSDATFEFSVIVGIEWRHREEREENSAAKNNSQAPDIDEFIFIECLFSVSSIGEITLTDDGSNANGK</sequence>
<organism evidence="1 2">
    <name type="scientific">Silvimonas terrae</name>
    <dbReference type="NCBI Taxonomy" id="300266"/>
    <lineage>
        <taxon>Bacteria</taxon>
        <taxon>Pseudomonadati</taxon>
        <taxon>Pseudomonadota</taxon>
        <taxon>Betaproteobacteria</taxon>
        <taxon>Neisseriales</taxon>
        <taxon>Chitinibacteraceae</taxon>
        <taxon>Silvimonas</taxon>
    </lineage>
</organism>
<evidence type="ECO:0000313" key="1">
    <source>
        <dbReference type="EMBL" id="MBB5190657.1"/>
    </source>
</evidence>
<dbReference type="EMBL" id="JACHHN010000002">
    <property type="protein sequence ID" value="MBB5190657.1"/>
    <property type="molecule type" value="Genomic_DNA"/>
</dbReference>
<proteinExistence type="predicted"/>
<dbReference type="RefSeq" id="WP_184099161.1">
    <property type="nucleotide sequence ID" value="NZ_JACHHN010000002.1"/>
</dbReference>
<keyword evidence="2" id="KW-1185">Reference proteome</keyword>
<accession>A0A840RCI0</accession>
<comment type="caution">
    <text evidence="1">The sequence shown here is derived from an EMBL/GenBank/DDBJ whole genome shotgun (WGS) entry which is preliminary data.</text>
</comment>